<organism evidence="1 2">
    <name type="scientific">Candidatus Azambacteria bacterium RIFCSPLOWO2_01_FULL_46_25</name>
    <dbReference type="NCBI Taxonomy" id="1797298"/>
    <lineage>
        <taxon>Bacteria</taxon>
        <taxon>Candidatus Azamiibacteriota</taxon>
    </lineage>
</organism>
<gene>
    <name evidence="1" type="ORF">A2988_04610</name>
</gene>
<name>A0A1F5BVW0_9BACT</name>
<protein>
    <submittedName>
        <fullName evidence="1">Uncharacterized protein</fullName>
    </submittedName>
</protein>
<dbReference type="AlphaFoldDB" id="A0A1F5BVW0"/>
<reference evidence="1 2" key="1">
    <citation type="journal article" date="2016" name="Nat. Commun.">
        <title>Thousands of microbial genomes shed light on interconnected biogeochemical processes in an aquifer system.</title>
        <authorList>
            <person name="Anantharaman K."/>
            <person name="Brown C.T."/>
            <person name="Hug L.A."/>
            <person name="Sharon I."/>
            <person name="Castelle C.J."/>
            <person name="Probst A.J."/>
            <person name="Thomas B.C."/>
            <person name="Singh A."/>
            <person name="Wilkins M.J."/>
            <person name="Karaoz U."/>
            <person name="Brodie E.L."/>
            <person name="Williams K.H."/>
            <person name="Hubbard S.S."/>
            <person name="Banfield J.F."/>
        </authorList>
    </citation>
    <scope>NUCLEOTIDE SEQUENCE [LARGE SCALE GENOMIC DNA]</scope>
</reference>
<proteinExistence type="predicted"/>
<comment type="caution">
    <text evidence="1">The sequence shown here is derived from an EMBL/GenBank/DDBJ whole genome shotgun (WGS) entry which is preliminary data.</text>
</comment>
<evidence type="ECO:0000313" key="2">
    <source>
        <dbReference type="Proteomes" id="UP000176650"/>
    </source>
</evidence>
<sequence length="126" mass="14174">MAYEKDTYLEMIAKSITYDEMLKLDPEDFKYLLAIRDEYNRAKLLEEMIEHEERTGSFRKTAAGKEVSGGGRAILDVFDRQKGPYIIQTFGKVKKALVGSGGEKIDLVEHAIYAKAASDHIGLGKK</sequence>
<dbReference type="Proteomes" id="UP000176650">
    <property type="component" value="Unassembled WGS sequence"/>
</dbReference>
<accession>A0A1F5BVW0</accession>
<dbReference type="EMBL" id="MEYS01000001">
    <property type="protein sequence ID" value="OGD34747.1"/>
    <property type="molecule type" value="Genomic_DNA"/>
</dbReference>
<evidence type="ECO:0000313" key="1">
    <source>
        <dbReference type="EMBL" id="OGD34747.1"/>
    </source>
</evidence>